<gene>
    <name evidence="5" type="ORF">P7H27_05300</name>
</gene>
<evidence type="ECO:0000313" key="6">
    <source>
        <dbReference type="Proteomes" id="UP001181046"/>
    </source>
</evidence>
<dbReference type="CDD" id="cd19089">
    <property type="entry name" value="AKR_AKR14A1_2"/>
    <property type="match status" value="1"/>
</dbReference>
<evidence type="ECO:0000256" key="3">
    <source>
        <dbReference type="ARBA" id="ARBA00023002"/>
    </source>
</evidence>
<dbReference type="Pfam" id="PF00248">
    <property type="entry name" value="Aldo_ket_red"/>
    <property type="match status" value="1"/>
</dbReference>
<name>A0ABU3F9L2_9ENTE</name>
<dbReference type="PANTHER" id="PTHR43150:SF4">
    <property type="entry name" value="L-GLYCERALDEHYDE 3-PHOSPHATE REDUCTASE"/>
    <property type="match status" value="1"/>
</dbReference>
<keyword evidence="3" id="KW-0560">Oxidoreductase</keyword>
<feature type="domain" description="NADP-dependent oxidoreductase" evidence="4">
    <location>
        <begin position="27"/>
        <end position="330"/>
    </location>
</feature>
<reference evidence="5" key="1">
    <citation type="submission" date="2023-03" db="EMBL/GenBank/DDBJ databases">
        <authorList>
            <person name="Shen W."/>
            <person name="Cai J."/>
        </authorList>
    </citation>
    <scope>NUCLEOTIDE SEQUENCE</scope>
    <source>
        <strain evidence="5">P66-3</strain>
    </source>
</reference>
<protein>
    <submittedName>
        <fullName evidence="5">Aldo/keto reductase</fullName>
    </submittedName>
</protein>
<dbReference type="InterPro" id="IPR036812">
    <property type="entry name" value="NAD(P)_OxRdtase_dom_sf"/>
</dbReference>
<dbReference type="SUPFAM" id="SSF51430">
    <property type="entry name" value="NAD(P)-linked oxidoreductase"/>
    <property type="match status" value="1"/>
</dbReference>
<keyword evidence="2" id="KW-0521">NADP</keyword>
<dbReference type="RefSeq" id="WP_311829693.1">
    <property type="nucleotide sequence ID" value="NZ_JARQAJ010000002.1"/>
</dbReference>
<dbReference type="PANTHER" id="PTHR43150">
    <property type="entry name" value="HYPERKINETIC, ISOFORM M"/>
    <property type="match status" value="1"/>
</dbReference>
<comment type="caution">
    <text evidence="5">The sequence shown here is derived from an EMBL/GenBank/DDBJ whole genome shotgun (WGS) entry which is preliminary data.</text>
</comment>
<dbReference type="InterPro" id="IPR023210">
    <property type="entry name" value="NADP_OxRdtase_dom"/>
</dbReference>
<evidence type="ECO:0000256" key="2">
    <source>
        <dbReference type="ARBA" id="ARBA00022857"/>
    </source>
</evidence>
<evidence type="ECO:0000256" key="1">
    <source>
        <dbReference type="ARBA" id="ARBA00006515"/>
    </source>
</evidence>
<dbReference type="Proteomes" id="UP001181046">
    <property type="component" value="Unassembled WGS sequence"/>
</dbReference>
<dbReference type="Gene3D" id="3.20.20.100">
    <property type="entry name" value="NADP-dependent oxidoreductase domain"/>
    <property type="match status" value="1"/>
</dbReference>
<evidence type="ECO:0000313" key="5">
    <source>
        <dbReference type="EMBL" id="MDT2759175.1"/>
    </source>
</evidence>
<evidence type="ECO:0000259" key="4">
    <source>
        <dbReference type="Pfam" id="PF00248"/>
    </source>
</evidence>
<dbReference type="EMBL" id="JARQAJ010000002">
    <property type="protein sequence ID" value="MDT2759175.1"/>
    <property type="molecule type" value="Genomic_DNA"/>
</dbReference>
<proteinExistence type="inferred from homology"/>
<accession>A0ABU3F9L2</accession>
<sequence length="331" mass="36700">MYKALENRYEQTKIRHAGNSGLMLPAISLGLWRHYGSNAPLNERSDVILHAFDQGIFHFDVANNYGNDGSEFGSTENLFGQILSQELKAYRNELVISTKAGYEIHDGPYGIGTSRKSLFQGINDSLKRLQLDYVDIYYAHCFDEATPIEETVRALDDIVRQGKALYVGISNYQTPQAKEAVQLFKDLGTPFVLDQMSMNMLNAQVDDSGLTDLLQASGAALIAYGPLAEGLLSDRYLDGIPDNFRIHHTNSELLANGEAALVKRLKALNEIALERNQTLNQMALAWLLRNPVVASVIIGTTSIEHLDDNLKALDHLDFSAEEAAKINELLA</sequence>
<comment type="similarity">
    <text evidence="1">Belongs to the shaker potassium channel beta subunit family.</text>
</comment>
<dbReference type="InterPro" id="IPR005399">
    <property type="entry name" value="K_chnl_volt-dep_bsu_KCNAB-rel"/>
</dbReference>
<organism evidence="5 6">
    <name type="scientific">Enterococcus xiangfangensis</name>
    <dbReference type="NCBI Taxonomy" id="1296537"/>
    <lineage>
        <taxon>Bacteria</taxon>
        <taxon>Bacillati</taxon>
        <taxon>Bacillota</taxon>
        <taxon>Bacilli</taxon>
        <taxon>Lactobacillales</taxon>
        <taxon>Enterococcaceae</taxon>
        <taxon>Enterococcus</taxon>
    </lineage>
</organism>
<keyword evidence="6" id="KW-1185">Reference proteome</keyword>